<dbReference type="AlphaFoldDB" id="A0A448XM48"/>
<feature type="compositionally biased region" description="Basic and acidic residues" evidence="1">
    <location>
        <begin position="42"/>
        <end position="51"/>
    </location>
</feature>
<reference evidence="2" key="1">
    <citation type="submission" date="2018-11" db="EMBL/GenBank/DDBJ databases">
        <authorList>
            <consortium name="Pathogen Informatics"/>
        </authorList>
    </citation>
    <scope>NUCLEOTIDE SEQUENCE</scope>
</reference>
<accession>A0A448XM48</accession>
<keyword evidence="3" id="KW-1185">Reference proteome</keyword>
<gene>
    <name evidence="2" type="ORF">PXEA_LOCUS33429</name>
</gene>
<evidence type="ECO:0000313" key="3">
    <source>
        <dbReference type="Proteomes" id="UP000784294"/>
    </source>
</evidence>
<evidence type="ECO:0000256" key="1">
    <source>
        <dbReference type="SAM" id="MobiDB-lite"/>
    </source>
</evidence>
<evidence type="ECO:0000313" key="2">
    <source>
        <dbReference type="EMBL" id="VEL39989.1"/>
    </source>
</evidence>
<name>A0A448XM48_9PLAT</name>
<sequence length="114" mass="11862">MTQPFPISSTASCAHVCVCSSVGVPLCLPFGPVGTASPPRGLADRLPDRRRDDLLSHAHPYSLLPPAYSALPPRHSPPLSLSLAALLASFIPPSLILPTPRPPLPSPPSASDSD</sequence>
<protein>
    <submittedName>
        <fullName evidence="2">Uncharacterized protein</fullName>
    </submittedName>
</protein>
<dbReference type="Proteomes" id="UP000784294">
    <property type="component" value="Unassembled WGS sequence"/>
</dbReference>
<proteinExistence type="predicted"/>
<feature type="region of interest" description="Disordered" evidence="1">
    <location>
        <begin position="31"/>
        <end position="51"/>
    </location>
</feature>
<organism evidence="2 3">
    <name type="scientific">Protopolystoma xenopodis</name>
    <dbReference type="NCBI Taxonomy" id="117903"/>
    <lineage>
        <taxon>Eukaryota</taxon>
        <taxon>Metazoa</taxon>
        <taxon>Spiralia</taxon>
        <taxon>Lophotrochozoa</taxon>
        <taxon>Platyhelminthes</taxon>
        <taxon>Monogenea</taxon>
        <taxon>Polyopisthocotylea</taxon>
        <taxon>Polystomatidea</taxon>
        <taxon>Polystomatidae</taxon>
        <taxon>Protopolystoma</taxon>
    </lineage>
</organism>
<comment type="caution">
    <text evidence="2">The sequence shown here is derived from an EMBL/GenBank/DDBJ whole genome shotgun (WGS) entry which is preliminary data.</text>
</comment>
<dbReference type="EMBL" id="CAAALY010263252">
    <property type="protein sequence ID" value="VEL39989.1"/>
    <property type="molecule type" value="Genomic_DNA"/>
</dbReference>